<dbReference type="InterPro" id="IPR017900">
    <property type="entry name" value="4Fe4S_Fe_S_CS"/>
</dbReference>
<dbReference type="GO" id="GO:0051536">
    <property type="term" value="F:iron-sulfur cluster binding"/>
    <property type="evidence" value="ECO:0007669"/>
    <property type="project" value="UniProtKB-KW"/>
</dbReference>
<comment type="caution">
    <text evidence="9">The sequence shown here is derived from an EMBL/GenBank/DDBJ whole genome shotgun (WGS) entry which is preliminary data.</text>
</comment>
<evidence type="ECO:0000313" key="9">
    <source>
        <dbReference type="EMBL" id="HET97764.1"/>
    </source>
</evidence>
<evidence type="ECO:0000256" key="1">
    <source>
        <dbReference type="ARBA" id="ARBA00003532"/>
    </source>
</evidence>
<dbReference type="AlphaFoldDB" id="A0A7C2THE8"/>
<sequence>MARSITLDQDECIGCQSCVEICPEVFGFDQEIEKAFVLEGADGDLACAQEAADSCPVACIVVG</sequence>
<keyword evidence="4 7" id="KW-0249">Electron transport</keyword>
<dbReference type="GO" id="GO:0009055">
    <property type="term" value="F:electron transfer activity"/>
    <property type="evidence" value="ECO:0007669"/>
    <property type="project" value="UniProtKB-UniRule"/>
</dbReference>
<dbReference type="PROSITE" id="PS00198">
    <property type="entry name" value="4FE4S_FER_1"/>
    <property type="match status" value="1"/>
</dbReference>
<dbReference type="InterPro" id="IPR001080">
    <property type="entry name" value="3Fe4S_ferredoxin"/>
</dbReference>
<organism evidence="9">
    <name type="scientific">Desulfurivibrio alkaliphilus</name>
    <dbReference type="NCBI Taxonomy" id="427923"/>
    <lineage>
        <taxon>Bacteria</taxon>
        <taxon>Pseudomonadati</taxon>
        <taxon>Thermodesulfobacteriota</taxon>
        <taxon>Desulfobulbia</taxon>
        <taxon>Desulfobulbales</taxon>
        <taxon>Desulfobulbaceae</taxon>
        <taxon>Desulfurivibrio</taxon>
    </lineage>
</organism>
<dbReference type="SUPFAM" id="SSF54862">
    <property type="entry name" value="4Fe-4S ferredoxins"/>
    <property type="match status" value="1"/>
</dbReference>
<dbReference type="PROSITE" id="PS51379">
    <property type="entry name" value="4FE4S_FER_2"/>
    <property type="match status" value="1"/>
</dbReference>
<evidence type="ECO:0000256" key="6">
    <source>
        <dbReference type="ARBA" id="ARBA00023014"/>
    </source>
</evidence>
<name>A0A7C2THE8_9BACT</name>
<protein>
    <recommendedName>
        <fullName evidence="7">Ferredoxin</fullName>
    </recommendedName>
</protein>
<keyword evidence="6 7" id="KW-0411">Iron-sulfur</keyword>
<keyword evidence="5 7" id="KW-0408">Iron</keyword>
<evidence type="ECO:0000259" key="8">
    <source>
        <dbReference type="PROSITE" id="PS51379"/>
    </source>
</evidence>
<dbReference type="PANTHER" id="PTHR36923">
    <property type="entry name" value="FERREDOXIN"/>
    <property type="match status" value="1"/>
</dbReference>
<evidence type="ECO:0000256" key="3">
    <source>
        <dbReference type="ARBA" id="ARBA00022723"/>
    </source>
</evidence>
<evidence type="ECO:0000256" key="4">
    <source>
        <dbReference type="ARBA" id="ARBA00022982"/>
    </source>
</evidence>
<reference evidence="9" key="1">
    <citation type="journal article" date="2020" name="mSystems">
        <title>Genome- and Community-Level Interaction Insights into Carbon Utilization and Element Cycling Functions of Hydrothermarchaeota in Hydrothermal Sediment.</title>
        <authorList>
            <person name="Zhou Z."/>
            <person name="Liu Y."/>
            <person name="Xu W."/>
            <person name="Pan J."/>
            <person name="Luo Z.H."/>
            <person name="Li M."/>
        </authorList>
    </citation>
    <scope>NUCLEOTIDE SEQUENCE [LARGE SCALE GENOMIC DNA]</scope>
    <source>
        <strain evidence="9">SpSt-1224</strain>
    </source>
</reference>
<dbReference type="PANTHER" id="PTHR36923:SF3">
    <property type="entry name" value="FERREDOXIN"/>
    <property type="match status" value="1"/>
</dbReference>
<dbReference type="Proteomes" id="UP000885986">
    <property type="component" value="Unassembled WGS sequence"/>
</dbReference>
<evidence type="ECO:0000256" key="7">
    <source>
        <dbReference type="RuleBase" id="RU368020"/>
    </source>
</evidence>
<dbReference type="Gene3D" id="3.30.70.20">
    <property type="match status" value="1"/>
</dbReference>
<dbReference type="InterPro" id="IPR017896">
    <property type="entry name" value="4Fe4S_Fe-S-bd"/>
</dbReference>
<accession>A0A7C2THE8</accession>
<keyword evidence="2 7" id="KW-0813">Transport</keyword>
<comment type="function">
    <text evidence="1 7">Ferredoxins are iron-sulfur proteins that transfer electrons in a wide variety of metabolic reactions.</text>
</comment>
<dbReference type="EMBL" id="DSDS01000081">
    <property type="protein sequence ID" value="HET97764.1"/>
    <property type="molecule type" value="Genomic_DNA"/>
</dbReference>
<evidence type="ECO:0000256" key="2">
    <source>
        <dbReference type="ARBA" id="ARBA00022448"/>
    </source>
</evidence>
<dbReference type="PRINTS" id="PR00352">
    <property type="entry name" value="3FE4SFRDOXIN"/>
</dbReference>
<proteinExistence type="predicted"/>
<dbReference type="InterPro" id="IPR051269">
    <property type="entry name" value="Fe-S_cluster_ET"/>
</dbReference>
<keyword evidence="3 7" id="KW-0479">Metal-binding</keyword>
<dbReference type="GO" id="GO:0005506">
    <property type="term" value="F:iron ion binding"/>
    <property type="evidence" value="ECO:0007669"/>
    <property type="project" value="UniProtKB-UniRule"/>
</dbReference>
<dbReference type="Pfam" id="PF13370">
    <property type="entry name" value="Fer4_13"/>
    <property type="match status" value="1"/>
</dbReference>
<gene>
    <name evidence="9" type="ORF">ENN98_03565</name>
</gene>
<feature type="domain" description="4Fe-4S ferredoxin-type" evidence="8">
    <location>
        <begin position="3"/>
        <end position="31"/>
    </location>
</feature>
<evidence type="ECO:0000256" key="5">
    <source>
        <dbReference type="ARBA" id="ARBA00023004"/>
    </source>
</evidence>